<evidence type="ECO:0000313" key="7">
    <source>
        <dbReference type="Proteomes" id="UP001322664"/>
    </source>
</evidence>
<organism evidence="6 7">
    <name type="scientific">Lysinibacillus louembei</name>
    <dbReference type="NCBI Taxonomy" id="1470088"/>
    <lineage>
        <taxon>Bacteria</taxon>
        <taxon>Bacillati</taxon>
        <taxon>Bacillota</taxon>
        <taxon>Bacilli</taxon>
        <taxon>Bacillales</taxon>
        <taxon>Bacillaceae</taxon>
        <taxon>Lysinibacillus</taxon>
    </lineage>
</organism>
<dbReference type="Pfam" id="PF02659">
    <property type="entry name" value="Mntp"/>
    <property type="match status" value="1"/>
</dbReference>
<keyword evidence="4 5" id="KW-0472">Membrane</keyword>
<name>A0ABZ0RYP8_9BACI</name>
<evidence type="ECO:0000256" key="4">
    <source>
        <dbReference type="ARBA" id="ARBA00023136"/>
    </source>
</evidence>
<evidence type="ECO:0000313" key="6">
    <source>
        <dbReference type="EMBL" id="WPK12524.1"/>
    </source>
</evidence>
<protein>
    <submittedName>
        <fullName evidence="6">Manganese efflux pump</fullName>
    </submittedName>
</protein>
<sequence>MQEIIVGIILALDVVALYILLPAVSQRFLLSVWTAFWHMLFPLLGFKLGSWVSIFMAEWASYLSAILLFCIALQLLLSSKNQHVPQLALPILAIMASIDSFSASVSFGMLNLEKYLFILSAGVGTFLLSYIALIVAKTSIFNSQIFKMIAGILLLIISVVILLN</sequence>
<feature type="transmembrane region" description="Helical" evidence="5">
    <location>
        <begin position="60"/>
        <end position="77"/>
    </location>
</feature>
<evidence type="ECO:0000256" key="2">
    <source>
        <dbReference type="ARBA" id="ARBA00022692"/>
    </source>
</evidence>
<dbReference type="RefSeq" id="WP_293921503.1">
    <property type="nucleotide sequence ID" value="NZ_CP137624.1"/>
</dbReference>
<keyword evidence="2 5" id="KW-0812">Transmembrane</keyword>
<feature type="transmembrane region" description="Helical" evidence="5">
    <location>
        <begin position="89"/>
        <end position="109"/>
    </location>
</feature>
<keyword evidence="3 5" id="KW-1133">Transmembrane helix</keyword>
<proteinExistence type="predicted"/>
<evidence type="ECO:0000256" key="3">
    <source>
        <dbReference type="ARBA" id="ARBA00022989"/>
    </source>
</evidence>
<dbReference type="InterPro" id="IPR003810">
    <property type="entry name" value="Mntp/YtaF"/>
</dbReference>
<feature type="transmembrane region" description="Helical" evidence="5">
    <location>
        <begin position="115"/>
        <end position="133"/>
    </location>
</feature>
<dbReference type="Proteomes" id="UP001322664">
    <property type="component" value="Chromosome"/>
</dbReference>
<evidence type="ECO:0000256" key="1">
    <source>
        <dbReference type="ARBA" id="ARBA00022475"/>
    </source>
</evidence>
<keyword evidence="7" id="KW-1185">Reference proteome</keyword>
<feature type="transmembrane region" description="Helical" evidence="5">
    <location>
        <begin position="36"/>
        <end position="54"/>
    </location>
</feature>
<feature type="transmembrane region" description="Helical" evidence="5">
    <location>
        <begin position="145"/>
        <end position="163"/>
    </location>
</feature>
<gene>
    <name evidence="6" type="ORF">R6U77_02165</name>
</gene>
<keyword evidence="1" id="KW-1003">Cell membrane</keyword>
<reference evidence="6 7" key="1">
    <citation type="submission" date="2023-09" db="EMBL/GenBank/DDBJ databases">
        <authorList>
            <person name="Page C.A."/>
            <person name="Perez-Diaz I.M."/>
        </authorList>
    </citation>
    <scope>NUCLEOTIDE SEQUENCE [LARGE SCALE GENOMIC DNA]</scope>
    <source>
        <strain evidence="6 7">Ll15</strain>
    </source>
</reference>
<accession>A0ABZ0RYP8</accession>
<evidence type="ECO:0000256" key="5">
    <source>
        <dbReference type="SAM" id="Phobius"/>
    </source>
</evidence>
<dbReference type="EMBL" id="CP137624">
    <property type="protein sequence ID" value="WPK12524.1"/>
    <property type="molecule type" value="Genomic_DNA"/>
</dbReference>
<feature type="transmembrane region" description="Helical" evidence="5">
    <location>
        <begin position="6"/>
        <end position="24"/>
    </location>
</feature>